<name>A0A3B3DSB7_ORYME</name>
<protein>
    <submittedName>
        <fullName evidence="1">Uncharacterized protein</fullName>
    </submittedName>
</protein>
<dbReference type="PaxDb" id="30732-ENSOMEP00000032260"/>
<reference evidence="1" key="2">
    <citation type="submission" date="2025-09" db="UniProtKB">
        <authorList>
            <consortium name="Ensembl"/>
        </authorList>
    </citation>
    <scope>IDENTIFICATION</scope>
</reference>
<dbReference type="AlphaFoldDB" id="A0A3B3DSB7"/>
<evidence type="ECO:0000313" key="2">
    <source>
        <dbReference type="Proteomes" id="UP000261560"/>
    </source>
</evidence>
<dbReference type="Proteomes" id="UP000261560">
    <property type="component" value="Unplaced"/>
</dbReference>
<proteinExistence type="predicted"/>
<evidence type="ECO:0000313" key="1">
    <source>
        <dbReference type="Ensembl" id="ENSOMEP00000032260.1"/>
    </source>
</evidence>
<dbReference type="GeneTree" id="ENSGT00970000193758"/>
<reference evidence="1" key="1">
    <citation type="submission" date="2025-08" db="UniProtKB">
        <authorList>
            <consortium name="Ensembl"/>
        </authorList>
    </citation>
    <scope>IDENTIFICATION</scope>
</reference>
<keyword evidence="2" id="KW-1185">Reference proteome</keyword>
<sequence>ILAGFSKKLTSACSLTVQSSSASELLSPDPAGFVSSGLVTSDLWASPRWPASPICSTRLVTLAMDSVLQNWMNSFCTKKTQNNNEFKNFIALSRLGIFENAFTQEVKQEGQSQSGHRTQYAV</sequence>
<accession>A0A3B3DSB7</accession>
<organism evidence="1 2">
    <name type="scientific">Oryzias melastigma</name>
    <name type="common">Marine medaka</name>
    <dbReference type="NCBI Taxonomy" id="30732"/>
    <lineage>
        <taxon>Eukaryota</taxon>
        <taxon>Metazoa</taxon>
        <taxon>Chordata</taxon>
        <taxon>Craniata</taxon>
        <taxon>Vertebrata</taxon>
        <taxon>Euteleostomi</taxon>
        <taxon>Actinopterygii</taxon>
        <taxon>Neopterygii</taxon>
        <taxon>Teleostei</taxon>
        <taxon>Neoteleostei</taxon>
        <taxon>Acanthomorphata</taxon>
        <taxon>Ovalentaria</taxon>
        <taxon>Atherinomorphae</taxon>
        <taxon>Beloniformes</taxon>
        <taxon>Adrianichthyidae</taxon>
        <taxon>Oryziinae</taxon>
        <taxon>Oryzias</taxon>
    </lineage>
</organism>
<dbReference type="Ensembl" id="ENSOMET00000034212.1">
    <property type="protein sequence ID" value="ENSOMEP00000032260.1"/>
    <property type="gene ID" value="ENSOMEG00000017591.1"/>
</dbReference>